<keyword evidence="2" id="KW-0808">Transferase</keyword>
<evidence type="ECO:0000313" key="5">
    <source>
        <dbReference type="Proteomes" id="UP000561726"/>
    </source>
</evidence>
<keyword evidence="4" id="KW-1185">Reference proteome</keyword>
<dbReference type="CDD" id="cd04186">
    <property type="entry name" value="GT_2_like_c"/>
    <property type="match status" value="1"/>
</dbReference>
<dbReference type="InterPro" id="IPR001173">
    <property type="entry name" value="Glyco_trans_2-like"/>
</dbReference>
<reference evidence="3 5" key="2">
    <citation type="submission" date="2020-08" db="EMBL/GenBank/DDBJ databases">
        <title>Sequencing the genomes of 1000 actinobacteria strains.</title>
        <authorList>
            <person name="Klenk H.-P."/>
        </authorList>
    </citation>
    <scope>NUCLEOTIDE SEQUENCE [LARGE SCALE GENOMIC DNA]</scope>
    <source>
        <strain evidence="3 5">DSM 21065</strain>
    </source>
</reference>
<dbReference type="PANTHER" id="PTHR43179:SF7">
    <property type="entry name" value="RHAMNOSYLTRANSFERASE WBBL"/>
    <property type="match status" value="1"/>
</dbReference>
<evidence type="ECO:0000313" key="2">
    <source>
        <dbReference type="EMBL" id="KGJ77099.1"/>
    </source>
</evidence>
<dbReference type="PANTHER" id="PTHR43179">
    <property type="entry name" value="RHAMNOSYLTRANSFERASE WBBL"/>
    <property type="match status" value="1"/>
</dbReference>
<protein>
    <submittedName>
        <fullName evidence="2">N-acetylglucosaminyl-diphospho-decaprenol L-rhamnosyltransferase</fullName>
        <ecNumber evidence="3">2.4.1.289</ecNumber>
    </submittedName>
</protein>
<dbReference type="EC" id="2.4.1.289" evidence="3"/>
<accession>A0A099JF80</accession>
<evidence type="ECO:0000313" key="3">
    <source>
        <dbReference type="EMBL" id="MBB5642164.1"/>
    </source>
</evidence>
<dbReference type="Proteomes" id="UP000029864">
    <property type="component" value="Unassembled WGS sequence"/>
</dbReference>
<dbReference type="OrthoDB" id="9771846at2"/>
<dbReference type="Gene3D" id="3.90.550.10">
    <property type="entry name" value="Spore Coat Polysaccharide Biosynthesis Protein SpsA, Chain A"/>
    <property type="match status" value="1"/>
</dbReference>
<dbReference type="Pfam" id="PF00535">
    <property type="entry name" value="Glycos_transf_2"/>
    <property type="match status" value="1"/>
</dbReference>
<dbReference type="RefSeq" id="WP_035836283.1">
    <property type="nucleotide sequence ID" value="NZ_JACHBQ010000001.1"/>
</dbReference>
<proteinExistence type="predicted"/>
<dbReference type="EMBL" id="JACHBQ010000001">
    <property type="protein sequence ID" value="MBB5642164.1"/>
    <property type="molecule type" value="Genomic_DNA"/>
</dbReference>
<dbReference type="GO" id="GO:0102096">
    <property type="term" value="F:decaprenyl-N-acetyl-alpha-D-glucosaminyl-pyrophosphate:dTDP-alpha-L-rhamnose rhamnosyltransferase activity"/>
    <property type="evidence" value="ECO:0007669"/>
    <property type="project" value="UniProtKB-EC"/>
</dbReference>
<feature type="domain" description="Glycosyltransferase 2-like" evidence="1">
    <location>
        <begin position="11"/>
        <end position="194"/>
    </location>
</feature>
<dbReference type="AlphaFoldDB" id="A0A099JF80"/>
<dbReference type="EMBL" id="JPXF01000028">
    <property type="protein sequence ID" value="KGJ77099.1"/>
    <property type="molecule type" value="Genomic_DNA"/>
</dbReference>
<dbReference type="SUPFAM" id="SSF53448">
    <property type="entry name" value="Nucleotide-diphospho-sugar transferases"/>
    <property type="match status" value="1"/>
</dbReference>
<evidence type="ECO:0000259" key="1">
    <source>
        <dbReference type="Pfam" id="PF00535"/>
    </source>
</evidence>
<dbReference type="Proteomes" id="UP000561726">
    <property type="component" value="Unassembled WGS sequence"/>
</dbReference>
<reference evidence="2 4" key="1">
    <citation type="submission" date="2014-08" db="EMBL/GenBank/DDBJ databases">
        <authorList>
            <person name="Sisinthy S."/>
        </authorList>
    </citation>
    <scope>NUCLEOTIDE SEQUENCE [LARGE SCALE GENOMIC DNA]</scope>
    <source>
        <strain evidence="2 4">RuG17</strain>
    </source>
</reference>
<sequence length="286" mass="31483">MPKSRLDSTAVVTVTYNSGAYLRHFLQSVRASEPESVHIVVADNGSTDVDEARRYCGEFQATFFELGKNLGYGGAINAAVNTLPESITSVLISNPDIELRLGSLSSMVDTLSARPDAGSVGPCVLNSDGSIYPSARRLPSLRTGIGHALFAHVWKNNPWTTRYLSDAVQPETTRSAGWLSGSCLLVRRSAFDALGGFDKAFFMYFEDVDLGYRLGKSGWLNLYLPAAVVTHTGAHSTSTDSSRMLQVHHQSAYLYLARKYRGWYLAPVRAGLRAALHVRAWWMTRR</sequence>
<organism evidence="2 4">
    <name type="scientific">Cryobacterium roopkundense</name>
    <dbReference type="NCBI Taxonomy" id="1001240"/>
    <lineage>
        <taxon>Bacteria</taxon>
        <taxon>Bacillati</taxon>
        <taxon>Actinomycetota</taxon>
        <taxon>Actinomycetes</taxon>
        <taxon>Micrococcales</taxon>
        <taxon>Microbacteriaceae</taxon>
        <taxon>Cryobacterium</taxon>
    </lineage>
</organism>
<evidence type="ECO:0000313" key="4">
    <source>
        <dbReference type="Proteomes" id="UP000029864"/>
    </source>
</evidence>
<gene>
    <name evidence="3" type="ORF">BJ997_002712</name>
    <name evidence="2" type="ORF">GY21_08430</name>
</gene>
<dbReference type="eggNOG" id="COG1216">
    <property type="taxonomic scope" value="Bacteria"/>
</dbReference>
<name>A0A099JF80_9MICO</name>
<keyword evidence="3" id="KW-0328">Glycosyltransferase</keyword>
<dbReference type="STRING" id="1001240.GY21_08430"/>
<comment type="caution">
    <text evidence="2">The sequence shown here is derived from an EMBL/GenBank/DDBJ whole genome shotgun (WGS) entry which is preliminary data.</text>
</comment>
<dbReference type="InterPro" id="IPR029044">
    <property type="entry name" value="Nucleotide-diphossugar_trans"/>
</dbReference>